<feature type="transmembrane region" description="Helical" evidence="1">
    <location>
        <begin position="132"/>
        <end position="151"/>
    </location>
</feature>
<dbReference type="RefSeq" id="WP_341979992.1">
    <property type="nucleotide sequence ID" value="NZ_JBBYAF010000003.1"/>
</dbReference>
<accession>A0ABU9K834</accession>
<keyword evidence="3" id="KW-1185">Reference proteome</keyword>
<feature type="transmembrane region" description="Helical" evidence="1">
    <location>
        <begin position="29"/>
        <end position="48"/>
    </location>
</feature>
<keyword evidence="1" id="KW-0812">Transmembrane</keyword>
<name>A0ABU9K834_9BACI</name>
<protein>
    <submittedName>
        <fullName evidence="2">Uncharacterized protein</fullName>
    </submittedName>
</protein>
<gene>
    <name evidence="2" type="ORF">AAEO50_02330</name>
</gene>
<dbReference type="Proteomes" id="UP001389717">
    <property type="component" value="Unassembled WGS sequence"/>
</dbReference>
<evidence type="ECO:0000256" key="1">
    <source>
        <dbReference type="SAM" id="Phobius"/>
    </source>
</evidence>
<keyword evidence="1" id="KW-0472">Membrane</keyword>
<keyword evidence="1" id="KW-1133">Transmembrane helix</keyword>
<sequence length="225" mass="26431">MNLEKILKEYSKKYSAFLIIKDNIKRNKWLTLYLFLIVLSGVGMFVSYFYLVNLYYLLSSIIGFAIITFISYKHQEKVRDIDPSVEKKRLKEFREYLRDQKFSTKEQLESLDAYLTKEINYLNNLPSAFNNAYVRSLIVALFTSGLLSYSFKLLIQGDMEQGRILLMFYLLVIGMLMIAISSLYMMRESFSRLSKLKSLSLILSRVIIEMSLEKPRSRSAAKKKY</sequence>
<evidence type="ECO:0000313" key="2">
    <source>
        <dbReference type="EMBL" id="MEL3971103.1"/>
    </source>
</evidence>
<proteinExistence type="predicted"/>
<dbReference type="EMBL" id="JBBYAF010000003">
    <property type="protein sequence ID" value="MEL3971103.1"/>
    <property type="molecule type" value="Genomic_DNA"/>
</dbReference>
<reference evidence="2 3" key="1">
    <citation type="submission" date="2024-04" db="EMBL/GenBank/DDBJ databases">
        <title>Bacillus oryzaecorticis sp. nov., a moderately halophilic bacterium isolated from rice husks.</title>
        <authorList>
            <person name="Zhu H.-S."/>
        </authorList>
    </citation>
    <scope>NUCLEOTIDE SEQUENCE [LARGE SCALE GENOMIC DNA]</scope>
    <source>
        <strain evidence="2 3">ZC255</strain>
    </source>
</reference>
<comment type="caution">
    <text evidence="2">The sequence shown here is derived from an EMBL/GenBank/DDBJ whole genome shotgun (WGS) entry which is preliminary data.</text>
</comment>
<evidence type="ECO:0000313" key="3">
    <source>
        <dbReference type="Proteomes" id="UP001389717"/>
    </source>
</evidence>
<organism evidence="2 3">
    <name type="scientific">Rossellomorea oryzaecorticis</name>
    <dbReference type="NCBI Taxonomy" id="1396505"/>
    <lineage>
        <taxon>Bacteria</taxon>
        <taxon>Bacillati</taxon>
        <taxon>Bacillota</taxon>
        <taxon>Bacilli</taxon>
        <taxon>Bacillales</taxon>
        <taxon>Bacillaceae</taxon>
        <taxon>Rossellomorea</taxon>
    </lineage>
</organism>
<feature type="transmembrane region" description="Helical" evidence="1">
    <location>
        <begin position="163"/>
        <end position="186"/>
    </location>
</feature>
<feature type="transmembrane region" description="Helical" evidence="1">
    <location>
        <begin position="54"/>
        <end position="72"/>
    </location>
</feature>